<evidence type="ECO:0000313" key="1">
    <source>
        <dbReference type="EMBL" id="CUN72329.1"/>
    </source>
</evidence>
<dbReference type="SUPFAM" id="SSF56300">
    <property type="entry name" value="Metallo-dependent phosphatases"/>
    <property type="match status" value="1"/>
</dbReference>
<sequence length="68" mass="8133">MDYILTHCAPTSIALQFSRHNVADHLTDFLQEVKDRVQYHYWLFGHYHGNKAIDTKHILLWEQIVQIL</sequence>
<organism evidence="1 2">
    <name type="scientific">Flavonifractor plautii</name>
    <name type="common">Fusobacterium plautii</name>
    <dbReference type="NCBI Taxonomy" id="292800"/>
    <lineage>
        <taxon>Bacteria</taxon>
        <taxon>Bacillati</taxon>
        <taxon>Bacillota</taxon>
        <taxon>Clostridia</taxon>
        <taxon>Eubacteriales</taxon>
        <taxon>Oscillospiraceae</taxon>
        <taxon>Flavonifractor</taxon>
    </lineage>
</organism>
<name>A0A173Z9J0_FLAPL</name>
<dbReference type="Proteomes" id="UP000095746">
    <property type="component" value="Unassembled WGS sequence"/>
</dbReference>
<gene>
    <name evidence="1" type="ORF">ERS852411_00383</name>
</gene>
<protein>
    <submittedName>
        <fullName evidence="1">Uncharacterized protein</fullName>
    </submittedName>
</protein>
<dbReference type="InterPro" id="IPR029052">
    <property type="entry name" value="Metallo-depent_PP-like"/>
</dbReference>
<dbReference type="EMBL" id="CYZT01000012">
    <property type="protein sequence ID" value="CUN72329.1"/>
    <property type="molecule type" value="Genomic_DNA"/>
</dbReference>
<proteinExistence type="predicted"/>
<reference evidence="1 2" key="1">
    <citation type="submission" date="2015-09" db="EMBL/GenBank/DDBJ databases">
        <authorList>
            <consortium name="Pathogen Informatics"/>
        </authorList>
    </citation>
    <scope>NUCLEOTIDE SEQUENCE [LARGE SCALE GENOMIC DNA]</scope>
    <source>
        <strain evidence="1 2">2789STDY5608854</strain>
    </source>
</reference>
<dbReference type="RefSeq" id="WP_271964523.1">
    <property type="nucleotide sequence ID" value="NZ_JAQLWM010000095.1"/>
</dbReference>
<evidence type="ECO:0000313" key="2">
    <source>
        <dbReference type="Proteomes" id="UP000095746"/>
    </source>
</evidence>
<accession>A0A173Z9J0</accession>
<dbReference type="AlphaFoldDB" id="A0A173Z9J0"/>